<comment type="caution">
    <text evidence="2">The sequence shown here is derived from an EMBL/GenBank/DDBJ whole genome shotgun (WGS) entry which is preliminary data.</text>
</comment>
<dbReference type="InterPro" id="IPR011006">
    <property type="entry name" value="CheY-like_superfamily"/>
</dbReference>
<dbReference type="AlphaFoldDB" id="A0A399DRG1"/>
<dbReference type="EMBL" id="QWKX01000126">
    <property type="protein sequence ID" value="RIH74309.1"/>
    <property type="molecule type" value="Genomic_DNA"/>
</dbReference>
<evidence type="ECO:0000259" key="1">
    <source>
        <dbReference type="Pfam" id="PF14332"/>
    </source>
</evidence>
<dbReference type="PANTHER" id="PTHR36304">
    <property type="entry name" value="DOMAIN GTPASE-ACTIVATING PROTEIN, PUTATIVE-RELATED-RELATED"/>
    <property type="match status" value="1"/>
</dbReference>
<evidence type="ECO:0000313" key="2">
    <source>
        <dbReference type="EMBL" id="RIH74309.1"/>
    </source>
</evidence>
<evidence type="ECO:0000313" key="3">
    <source>
        <dbReference type="Proteomes" id="UP000266089"/>
    </source>
</evidence>
<name>A0A399DRG1_9DEIN</name>
<organism evidence="2 3">
    <name type="scientific">Meiothermus taiwanensis</name>
    <dbReference type="NCBI Taxonomy" id="172827"/>
    <lineage>
        <taxon>Bacteria</taxon>
        <taxon>Thermotogati</taxon>
        <taxon>Deinococcota</taxon>
        <taxon>Deinococci</taxon>
        <taxon>Thermales</taxon>
        <taxon>Thermaceae</taxon>
        <taxon>Meiothermus</taxon>
    </lineage>
</organism>
<dbReference type="PANTHER" id="PTHR36304:SF4">
    <property type="entry name" value="DUF4388 DOMAIN-CONTAINING PROTEIN"/>
    <property type="match status" value="1"/>
</dbReference>
<dbReference type="OrthoDB" id="24962at2"/>
<gene>
    <name evidence="2" type="ORF">Mcate_02764</name>
</gene>
<accession>A0A399DRG1</accession>
<feature type="domain" description="PatA-like N-terminal" evidence="1">
    <location>
        <begin position="134"/>
        <end position="240"/>
    </location>
</feature>
<dbReference type="Pfam" id="PF14332">
    <property type="entry name" value="DUF4388"/>
    <property type="match status" value="1"/>
</dbReference>
<protein>
    <recommendedName>
        <fullName evidence="1">PatA-like N-terminal domain-containing protein</fullName>
    </recommendedName>
</protein>
<dbReference type="SUPFAM" id="SSF52172">
    <property type="entry name" value="CheY-like"/>
    <property type="match status" value="1"/>
</dbReference>
<reference evidence="2 3" key="1">
    <citation type="submission" date="2018-08" db="EMBL/GenBank/DDBJ databases">
        <title>Meiothermus cateniformans JCM 15151 genome sequencing project.</title>
        <authorList>
            <person name="Da Costa M.S."/>
            <person name="Albuquerque L."/>
            <person name="Raposo P."/>
            <person name="Froufe H.J.C."/>
            <person name="Barroso C.S."/>
            <person name="Egas C."/>
        </authorList>
    </citation>
    <scope>NUCLEOTIDE SEQUENCE [LARGE SCALE GENOMIC DNA]</scope>
    <source>
        <strain evidence="2 3">JCM 15151</strain>
    </source>
</reference>
<sequence>MKALILTGQPKRGVALKDSFVLSGFDVQVEDSALYAMTLLERHRPDVIVSTASLSDLAGAEFFEMVRSDPQLALVPFVLLDHTTPAKVGDLDLVLPPDTPAAEVVRSAYKLILELTRKTHAPEATNPAAQQGIQGRLGDMSLFELAQWLAKSAKTGRLRVEVEGESASWLFSKGQLIHAEYAGKSGEDAVLHLLLQVENRPSGHFHFEPLTEADFFLEPITIRKSTDQLLLSMAVEMDHRQQGIN</sequence>
<dbReference type="InterPro" id="IPR025497">
    <property type="entry name" value="PatA-like_N"/>
</dbReference>
<dbReference type="RefSeq" id="WP_027887258.1">
    <property type="nucleotide sequence ID" value="NZ_JBHSXZ010000019.1"/>
</dbReference>
<dbReference type="Proteomes" id="UP000266089">
    <property type="component" value="Unassembled WGS sequence"/>
</dbReference>
<proteinExistence type="predicted"/>